<evidence type="ECO:0000256" key="1">
    <source>
        <dbReference type="ARBA" id="ARBA00022701"/>
    </source>
</evidence>
<reference evidence="6" key="1">
    <citation type="submission" date="2020-01" db="EMBL/GenBank/DDBJ databases">
        <title>Genome sequence of Kobresia littledalei, the first chromosome-level genome in the family Cyperaceae.</title>
        <authorList>
            <person name="Qu G."/>
        </authorList>
    </citation>
    <scope>NUCLEOTIDE SEQUENCE</scope>
    <source>
        <strain evidence="6">C.B.Clarke</strain>
        <tissue evidence="6">Leaf</tissue>
    </source>
</reference>
<dbReference type="InterPro" id="IPR027640">
    <property type="entry name" value="Kinesin-like_fam"/>
</dbReference>
<evidence type="ECO:0000259" key="5">
    <source>
        <dbReference type="PROSITE" id="PS50067"/>
    </source>
</evidence>
<feature type="domain" description="Kinesin motor" evidence="5">
    <location>
        <begin position="1"/>
        <end position="91"/>
    </location>
</feature>
<comment type="caution">
    <text evidence="6">The sequence shown here is derived from an EMBL/GenBank/DDBJ whole genome shotgun (WGS) entry which is preliminary data.</text>
</comment>
<feature type="region of interest" description="Disordered" evidence="4">
    <location>
        <begin position="1"/>
        <end position="40"/>
    </location>
</feature>
<evidence type="ECO:0000313" key="7">
    <source>
        <dbReference type="Proteomes" id="UP000623129"/>
    </source>
</evidence>
<dbReference type="InterPro" id="IPR036961">
    <property type="entry name" value="Kinesin_motor_dom_sf"/>
</dbReference>
<dbReference type="Gene3D" id="3.40.850.10">
    <property type="entry name" value="Kinesin motor domain"/>
    <property type="match status" value="1"/>
</dbReference>
<evidence type="ECO:0000256" key="2">
    <source>
        <dbReference type="ARBA" id="ARBA00023175"/>
    </source>
</evidence>
<name>A0A833RA44_9POAL</name>
<feature type="compositionally biased region" description="Basic and acidic residues" evidence="4">
    <location>
        <begin position="23"/>
        <end position="39"/>
    </location>
</feature>
<dbReference type="InterPro" id="IPR001752">
    <property type="entry name" value="Kinesin_motor_dom"/>
</dbReference>
<organism evidence="6 7">
    <name type="scientific">Carex littledalei</name>
    <dbReference type="NCBI Taxonomy" id="544730"/>
    <lineage>
        <taxon>Eukaryota</taxon>
        <taxon>Viridiplantae</taxon>
        <taxon>Streptophyta</taxon>
        <taxon>Embryophyta</taxon>
        <taxon>Tracheophyta</taxon>
        <taxon>Spermatophyta</taxon>
        <taxon>Magnoliopsida</taxon>
        <taxon>Liliopsida</taxon>
        <taxon>Poales</taxon>
        <taxon>Cyperaceae</taxon>
        <taxon>Cyperoideae</taxon>
        <taxon>Cariceae</taxon>
        <taxon>Carex</taxon>
        <taxon>Carex subgen. Euthyceras</taxon>
    </lineage>
</organism>
<dbReference type="OrthoDB" id="3176171at2759"/>
<dbReference type="Pfam" id="PF00225">
    <property type="entry name" value="Kinesin"/>
    <property type="match status" value="1"/>
</dbReference>
<dbReference type="GO" id="GO:0003777">
    <property type="term" value="F:microtubule motor activity"/>
    <property type="evidence" value="ECO:0007669"/>
    <property type="project" value="InterPro"/>
</dbReference>
<evidence type="ECO:0000256" key="3">
    <source>
        <dbReference type="PROSITE-ProRule" id="PRU00283"/>
    </source>
</evidence>
<evidence type="ECO:0000256" key="4">
    <source>
        <dbReference type="SAM" id="MobiDB-lite"/>
    </source>
</evidence>
<keyword evidence="7" id="KW-1185">Reference proteome</keyword>
<dbReference type="GO" id="GO:0007018">
    <property type="term" value="P:microtubule-based movement"/>
    <property type="evidence" value="ECO:0007669"/>
    <property type="project" value="InterPro"/>
</dbReference>
<dbReference type="SUPFAM" id="SSF52540">
    <property type="entry name" value="P-loop containing nucleoside triphosphate hydrolases"/>
    <property type="match status" value="1"/>
</dbReference>
<dbReference type="EMBL" id="SWLB01000011">
    <property type="protein sequence ID" value="KAF3332481.1"/>
    <property type="molecule type" value="Genomic_DNA"/>
</dbReference>
<keyword evidence="1" id="KW-0493">Microtubule</keyword>
<dbReference type="PANTHER" id="PTHR47972:SF14">
    <property type="entry name" value="KINESIN-LIKE PROTEIN KIN-14J"/>
    <property type="match status" value="1"/>
</dbReference>
<dbReference type="GO" id="GO:0005874">
    <property type="term" value="C:microtubule"/>
    <property type="evidence" value="ECO:0007669"/>
    <property type="project" value="UniProtKB-KW"/>
</dbReference>
<proteinExistence type="inferred from homology"/>
<comment type="caution">
    <text evidence="3">Lacks conserved residue(s) required for the propagation of feature annotation.</text>
</comment>
<evidence type="ECO:0000313" key="6">
    <source>
        <dbReference type="EMBL" id="KAF3332481.1"/>
    </source>
</evidence>
<dbReference type="PROSITE" id="PS50067">
    <property type="entry name" value="KINESIN_MOTOR_2"/>
    <property type="match status" value="1"/>
</dbReference>
<dbReference type="Proteomes" id="UP000623129">
    <property type="component" value="Unassembled WGS sequence"/>
</dbReference>
<sequence>MDPTNSRQQAIEAGRGPIHTKGQHSEWVERSKASGDQSKESNCINLSLLDLGDVIFALAQKNKHVPYRRSKLTEILQSSIERNRNPSLKPG</sequence>
<dbReference type="PANTHER" id="PTHR47972">
    <property type="entry name" value="KINESIN-LIKE PROTEIN KLP-3"/>
    <property type="match status" value="1"/>
</dbReference>
<dbReference type="AlphaFoldDB" id="A0A833RA44"/>
<accession>A0A833RA44</accession>
<keyword evidence="2" id="KW-0505">Motor protein</keyword>
<dbReference type="GO" id="GO:0008017">
    <property type="term" value="F:microtubule binding"/>
    <property type="evidence" value="ECO:0007669"/>
    <property type="project" value="InterPro"/>
</dbReference>
<comment type="similarity">
    <text evidence="3">Belongs to the TRAFAC class myosin-kinesin ATPase superfamily. Kinesin family.</text>
</comment>
<gene>
    <name evidence="6" type="ORF">FCM35_KLT02058</name>
</gene>
<dbReference type="GO" id="GO:0005524">
    <property type="term" value="F:ATP binding"/>
    <property type="evidence" value="ECO:0007669"/>
    <property type="project" value="InterPro"/>
</dbReference>
<protein>
    <recommendedName>
        <fullName evidence="5">Kinesin motor domain-containing protein</fullName>
    </recommendedName>
</protein>
<dbReference type="InterPro" id="IPR027417">
    <property type="entry name" value="P-loop_NTPase"/>
</dbReference>